<dbReference type="PROSITE" id="PS51352">
    <property type="entry name" value="THIOREDOXIN_2"/>
    <property type="match status" value="1"/>
</dbReference>
<dbReference type="PANTHER" id="PTHR11592:SF78">
    <property type="entry name" value="GLUTATHIONE PEROXIDASE"/>
    <property type="match status" value="1"/>
</dbReference>
<dbReference type="RefSeq" id="WP_092742601.1">
    <property type="nucleotide sequence ID" value="NZ_FMZC01000004.1"/>
</dbReference>
<keyword evidence="5" id="KW-0732">Signal</keyword>
<dbReference type="InterPro" id="IPR000889">
    <property type="entry name" value="Glutathione_peroxidase"/>
</dbReference>
<evidence type="ECO:0000313" key="8">
    <source>
        <dbReference type="Proteomes" id="UP000198781"/>
    </source>
</evidence>
<dbReference type="PROSITE" id="PS51355">
    <property type="entry name" value="GLUTATHIONE_PEROXID_3"/>
    <property type="match status" value="1"/>
</dbReference>
<organism evidence="7 8">
    <name type="scientific">Paracidovorax valerianellae</name>
    <dbReference type="NCBI Taxonomy" id="187868"/>
    <lineage>
        <taxon>Bacteria</taxon>
        <taxon>Pseudomonadati</taxon>
        <taxon>Pseudomonadota</taxon>
        <taxon>Betaproteobacteria</taxon>
        <taxon>Burkholderiales</taxon>
        <taxon>Comamonadaceae</taxon>
        <taxon>Paracidovorax</taxon>
    </lineage>
</organism>
<keyword evidence="8" id="KW-1185">Reference proteome</keyword>
<name>A0A1G6RWT8_9BURK</name>
<feature type="chain" id="PRO_5011786695" description="Glutathione peroxidase" evidence="5">
    <location>
        <begin position="25"/>
        <end position="195"/>
    </location>
</feature>
<evidence type="ECO:0000256" key="1">
    <source>
        <dbReference type="ARBA" id="ARBA00006926"/>
    </source>
</evidence>
<dbReference type="PANTHER" id="PTHR11592">
    <property type="entry name" value="GLUTATHIONE PEROXIDASE"/>
    <property type="match status" value="1"/>
</dbReference>
<dbReference type="InterPro" id="IPR013766">
    <property type="entry name" value="Thioredoxin_domain"/>
</dbReference>
<sequence length="195" mass="21231">MLRRLVCLALAAVPLALSSLPARAAPPAIGTEDGTCPPLLRHTPLRLQDEQPQPLCQYRNKVLLIVNTASYCGFTGQYHGLEALHSRYKDRGFTVLGFPSNDFSQEGGSNAQIADFCESTFGVKFPMFAKSRVKGAEASPLYLELKAQSGEAPRWNFHKYLVGRDGKVVGSFASAVEPGDPKLVRAIEQQLAIGR</sequence>
<feature type="domain" description="Thioredoxin" evidence="6">
    <location>
        <begin position="14"/>
        <end position="192"/>
    </location>
</feature>
<dbReference type="EMBL" id="FMZC01000004">
    <property type="protein sequence ID" value="SDD09028.1"/>
    <property type="molecule type" value="Genomic_DNA"/>
</dbReference>
<dbReference type="AlphaFoldDB" id="A0A1G6RWT8"/>
<proteinExistence type="inferred from homology"/>
<comment type="similarity">
    <text evidence="1 4">Belongs to the glutathione peroxidase family.</text>
</comment>
<gene>
    <name evidence="7" type="ORF">SAMN05192589_104263</name>
</gene>
<dbReference type="CDD" id="cd00340">
    <property type="entry name" value="GSH_Peroxidase"/>
    <property type="match status" value="1"/>
</dbReference>
<evidence type="ECO:0000313" key="7">
    <source>
        <dbReference type="EMBL" id="SDD09028.1"/>
    </source>
</evidence>
<evidence type="ECO:0000256" key="4">
    <source>
        <dbReference type="RuleBase" id="RU000499"/>
    </source>
</evidence>
<dbReference type="Pfam" id="PF00255">
    <property type="entry name" value="GSHPx"/>
    <property type="match status" value="1"/>
</dbReference>
<feature type="signal peptide" evidence="5">
    <location>
        <begin position="1"/>
        <end position="24"/>
    </location>
</feature>
<dbReference type="InterPro" id="IPR036249">
    <property type="entry name" value="Thioredoxin-like_sf"/>
</dbReference>
<dbReference type="SUPFAM" id="SSF52833">
    <property type="entry name" value="Thioredoxin-like"/>
    <property type="match status" value="1"/>
</dbReference>
<dbReference type="GO" id="GO:0004601">
    <property type="term" value="F:peroxidase activity"/>
    <property type="evidence" value="ECO:0007669"/>
    <property type="project" value="UniProtKB-KW"/>
</dbReference>
<dbReference type="GO" id="GO:0034599">
    <property type="term" value="P:cellular response to oxidative stress"/>
    <property type="evidence" value="ECO:0007669"/>
    <property type="project" value="TreeGrafter"/>
</dbReference>
<accession>A0A1G6RWT8</accession>
<evidence type="ECO:0000259" key="6">
    <source>
        <dbReference type="PROSITE" id="PS51352"/>
    </source>
</evidence>
<keyword evidence="2 4" id="KW-0575">Peroxidase</keyword>
<evidence type="ECO:0000256" key="5">
    <source>
        <dbReference type="SAM" id="SignalP"/>
    </source>
</evidence>
<dbReference type="OrthoDB" id="9785502at2"/>
<keyword evidence="3 4" id="KW-0560">Oxidoreductase</keyword>
<dbReference type="PRINTS" id="PR01011">
    <property type="entry name" value="GLUTPROXDASE"/>
</dbReference>
<evidence type="ECO:0000256" key="2">
    <source>
        <dbReference type="ARBA" id="ARBA00022559"/>
    </source>
</evidence>
<dbReference type="Gene3D" id="3.40.30.10">
    <property type="entry name" value="Glutaredoxin"/>
    <property type="match status" value="1"/>
</dbReference>
<reference evidence="7 8" key="1">
    <citation type="submission" date="2016-10" db="EMBL/GenBank/DDBJ databases">
        <authorList>
            <person name="de Groot N.N."/>
        </authorList>
    </citation>
    <scope>NUCLEOTIDE SEQUENCE [LARGE SCALE GENOMIC DNA]</scope>
    <source>
        <strain evidence="7 8">DSM 16619</strain>
    </source>
</reference>
<dbReference type="Proteomes" id="UP000198781">
    <property type="component" value="Unassembled WGS sequence"/>
</dbReference>
<dbReference type="PROSITE" id="PS00460">
    <property type="entry name" value="GLUTATHIONE_PEROXID_1"/>
    <property type="match status" value="1"/>
</dbReference>
<dbReference type="InterPro" id="IPR029759">
    <property type="entry name" value="GPX_AS"/>
</dbReference>
<protein>
    <recommendedName>
        <fullName evidence="4">Glutathione peroxidase</fullName>
    </recommendedName>
</protein>
<evidence type="ECO:0000256" key="3">
    <source>
        <dbReference type="ARBA" id="ARBA00023002"/>
    </source>
</evidence>
<dbReference type="STRING" id="187868.SAMN05192589_104263"/>